<protein>
    <recommendedName>
        <fullName evidence="1">Gingipain domain-containing protein</fullName>
    </recommendedName>
</protein>
<organism evidence="2 3">
    <name type="scientific">Luteolibacter pohnpeiensis</name>
    <dbReference type="NCBI Taxonomy" id="454153"/>
    <lineage>
        <taxon>Bacteria</taxon>
        <taxon>Pseudomonadati</taxon>
        <taxon>Verrucomicrobiota</taxon>
        <taxon>Verrucomicrobiia</taxon>
        <taxon>Verrucomicrobiales</taxon>
        <taxon>Verrucomicrobiaceae</taxon>
        <taxon>Luteolibacter</taxon>
    </lineage>
</organism>
<gene>
    <name evidence="2" type="ORF">JIN85_03910</name>
</gene>
<dbReference type="Gene3D" id="3.40.50.1460">
    <property type="match status" value="1"/>
</dbReference>
<accession>A0A934S325</accession>
<dbReference type="EMBL" id="JAENIJ010000004">
    <property type="protein sequence ID" value="MBK1881546.1"/>
    <property type="molecule type" value="Genomic_DNA"/>
</dbReference>
<dbReference type="InterPro" id="IPR029030">
    <property type="entry name" value="Caspase-like_dom_sf"/>
</dbReference>
<evidence type="ECO:0000313" key="3">
    <source>
        <dbReference type="Proteomes" id="UP000603141"/>
    </source>
</evidence>
<comment type="caution">
    <text evidence="2">The sequence shown here is derived from an EMBL/GenBank/DDBJ whole genome shotgun (WGS) entry which is preliminary data.</text>
</comment>
<keyword evidence="3" id="KW-1185">Reference proteome</keyword>
<proteinExistence type="predicted"/>
<dbReference type="GO" id="GO:0006508">
    <property type="term" value="P:proteolysis"/>
    <property type="evidence" value="ECO:0007669"/>
    <property type="project" value="InterPro"/>
</dbReference>
<dbReference type="InterPro" id="IPR001769">
    <property type="entry name" value="Gingipain"/>
</dbReference>
<reference evidence="2" key="1">
    <citation type="submission" date="2021-01" db="EMBL/GenBank/DDBJ databases">
        <title>Modified the classification status of verrucomicrobia.</title>
        <authorList>
            <person name="Feng X."/>
        </authorList>
    </citation>
    <scope>NUCLEOTIDE SEQUENCE</scope>
    <source>
        <strain evidence="2">KCTC 22041</strain>
    </source>
</reference>
<evidence type="ECO:0000313" key="2">
    <source>
        <dbReference type="EMBL" id="MBK1881546.1"/>
    </source>
</evidence>
<name>A0A934S325_9BACT</name>
<dbReference type="AlphaFoldDB" id="A0A934S325"/>
<sequence length="402" mass="44016">MASMAIIRLLVFFIVFASALVSCGPQTLPLEYPGSWQEADLAKQPRWVIAYPASFRSAVKPLRETRARLGYEVIDLLDPKPSEISETVEKLKLGSRKKDCLLIIGTQDQIPSPEGVHGRMQGLPADSRYGLAETGITPLFAVGRLPAENPTEASEMVAKILAFEKSTSTRPQTGLLLVGNPVGKRNFVADRFITSLSKRLMNRAGHSWKFHGAADVGGHPLEVPEADFSRQFHEELTRDYTIGTYFGHSNDWVFAASGSHLTFPSNDWQSIQKSGNKGLFLSCGCFSLQHNGAGGYQALRSPGGPVAYIGASGESYSAIGYLAAQGLMSSMSSNPPETVGEWWLEIQKSIAARPLNPIIFFAFDRVDGSAKSLFSHGIPLKDQRLEHLEMWMLLGDPATRLF</sequence>
<dbReference type="Proteomes" id="UP000603141">
    <property type="component" value="Unassembled WGS sequence"/>
</dbReference>
<dbReference type="SUPFAM" id="SSF52129">
    <property type="entry name" value="Caspase-like"/>
    <property type="match status" value="1"/>
</dbReference>
<feature type="domain" description="Gingipain" evidence="1">
    <location>
        <begin position="80"/>
        <end position="401"/>
    </location>
</feature>
<evidence type="ECO:0000259" key="1">
    <source>
        <dbReference type="Pfam" id="PF01364"/>
    </source>
</evidence>
<dbReference type="GO" id="GO:0008234">
    <property type="term" value="F:cysteine-type peptidase activity"/>
    <property type="evidence" value="ECO:0007669"/>
    <property type="project" value="InterPro"/>
</dbReference>
<dbReference type="Pfam" id="PF01364">
    <property type="entry name" value="Peptidase_C25"/>
    <property type="match status" value="1"/>
</dbReference>